<accession>A0A0R1H3N1</accession>
<comment type="caution">
    <text evidence="1">The sequence shown here is derived from an EMBL/GenBank/DDBJ whole genome shotgun (WGS) entry which is preliminary data.</text>
</comment>
<proteinExistence type="predicted"/>
<dbReference type="STRING" id="1423726.FC07_GL002557"/>
<reference evidence="1 2" key="1">
    <citation type="journal article" date="2015" name="Genome Announc.">
        <title>Expanding the biotechnology potential of lactobacilli through comparative genomics of 213 strains and associated genera.</title>
        <authorList>
            <person name="Sun Z."/>
            <person name="Harris H.M."/>
            <person name="McCann A."/>
            <person name="Guo C."/>
            <person name="Argimon S."/>
            <person name="Zhang W."/>
            <person name="Yang X."/>
            <person name="Jeffery I.B."/>
            <person name="Cooney J.C."/>
            <person name="Kagawa T.F."/>
            <person name="Liu W."/>
            <person name="Song Y."/>
            <person name="Salvetti E."/>
            <person name="Wrobel A."/>
            <person name="Rasinkangas P."/>
            <person name="Parkhill J."/>
            <person name="Rea M.C."/>
            <person name="O'Sullivan O."/>
            <person name="Ritari J."/>
            <person name="Douillard F.P."/>
            <person name="Paul Ross R."/>
            <person name="Yang R."/>
            <person name="Briner A.E."/>
            <person name="Felis G.E."/>
            <person name="de Vos W.M."/>
            <person name="Barrangou R."/>
            <person name="Klaenhammer T.R."/>
            <person name="Caufield P.W."/>
            <person name="Cui Y."/>
            <person name="Zhang H."/>
            <person name="O'Toole P.W."/>
        </authorList>
    </citation>
    <scope>NUCLEOTIDE SEQUENCE [LARGE SCALE GENOMIC DNA]</scope>
    <source>
        <strain evidence="1 2">DSM 20003</strain>
    </source>
</reference>
<evidence type="ECO:0000313" key="1">
    <source>
        <dbReference type="EMBL" id="KRK40808.1"/>
    </source>
</evidence>
<keyword evidence="2" id="KW-1185">Reference proteome</keyword>
<organism evidence="1 2">
    <name type="scientific">Loigolactobacillus bifermentans DSM 20003</name>
    <dbReference type="NCBI Taxonomy" id="1423726"/>
    <lineage>
        <taxon>Bacteria</taxon>
        <taxon>Bacillati</taxon>
        <taxon>Bacillota</taxon>
        <taxon>Bacilli</taxon>
        <taxon>Lactobacillales</taxon>
        <taxon>Lactobacillaceae</taxon>
        <taxon>Loigolactobacillus</taxon>
    </lineage>
</organism>
<dbReference type="PATRIC" id="fig|1423726.3.peg.2653"/>
<gene>
    <name evidence="1" type="ORF">FC07_GL002557</name>
</gene>
<evidence type="ECO:0000313" key="2">
    <source>
        <dbReference type="Proteomes" id="UP000051461"/>
    </source>
</evidence>
<dbReference type="Proteomes" id="UP000051461">
    <property type="component" value="Unassembled WGS sequence"/>
</dbReference>
<sequence length="59" mass="7465">MESAIAKKFVDNFNSHFNYELSEFQIRYYEYDPQIRDIFDHQKEELEKRFNVSFDWDKY</sequence>
<dbReference type="AlphaFoldDB" id="A0A0R1H3N1"/>
<dbReference type="EMBL" id="AZDA01000003">
    <property type="protein sequence ID" value="KRK40808.1"/>
    <property type="molecule type" value="Genomic_DNA"/>
</dbReference>
<protein>
    <submittedName>
        <fullName evidence="1">Uncharacterized protein</fullName>
    </submittedName>
</protein>
<name>A0A0R1H3N1_9LACO</name>